<feature type="transmembrane region" description="Helical" evidence="1">
    <location>
        <begin position="39"/>
        <end position="59"/>
    </location>
</feature>
<name>A0A7Y8CH17_9PSED</name>
<proteinExistence type="predicted"/>
<feature type="transmembrane region" description="Helical" evidence="1">
    <location>
        <begin position="71"/>
        <end position="94"/>
    </location>
</feature>
<keyword evidence="1" id="KW-0472">Membrane</keyword>
<comment type="caution">
    <text evidence="2">The sequence shown here is derived from an EMBL/GenBank/DDBJ whole genome shotgun (WGS) entry which is preliminary data.</text>
</comment>
<evidence type="ECO:0000313" key="3">
    <source>
        <dbReference type="Proteomes" id="UP000517547"/>
    </source>
</evidence>
<protein>
    <submittedName>
        <fullName evidence="2">Mechanosensitive ion channel family protein</fullName>
    </submittedName>
</protein>
<organism evidence="2 3">
    <name type="scientific">Pseudomonas gingeri</name>
    <dbReference type="NCBI Taxonomy" id="117681"/>
    <lineage>
        <taxon>Bacteria</taxon>
        <taxon>Pseudomonadati</taxon>
        <taxon>Pseudomonadota</taxon>
        <taxon>Gammaproteobacteria</taxon>
        <taxon>Pseudomonadales</taxon>
        <taxon>Pseudomonadaceae</taxon>
        <taxon>Pseudomonas</taxon>
    </lineage>
</organism>
<gene>
    <name evidence="2" type="ORF">HX845_34495</name>
</gene>
<keyword evidence="1" id="KW-1133">Transmembrane helix</keyword>
<feature type="non-terminal residue" evidence="2">
    <location>
        <position position="100"/>
    </location>
</feature>
<sequence>ILFFVVMTVVLVLTGITPYRLDGTELQGAGALLARSARVLWWTHLAWTIIGFVQIYMTFNRRPREARLLQDLIVGVVYLGVALAIFGFVFSAPIGTLVAT</sequence>
<reference evidence="2 3" key="1">
    <citation type="submission" date="2020-04" db="EMBL/GenBank/DDBJ databases">
        <title>Molecular characterization of pseudomonads from Agaricus bisporus reveal novel blotch 2 pathogens in Western Europe.</title>
        <authorList>
            <person name="Taparia T."/>
            <person name="Krijger M."/>
            <person name="Haynes E."/>
            <person name="Elpinstone J.G."/>
            <person name="Noble R."/>
            <person name="Van Der Wolf J."/>
        </authorList>
    </citation>
    <scope>NUCLEOTIDE SEQUENCE [LARGE SCALE GENOMIC DNA]</scope>
    <source>
        <strain evidence="2 3">IPO3738</strain>
    </source>
</reference>
<dbReference type="EMBL" id="JACAQE010000058">
    <property type="protein sequence ID" value="NWC18790.1"/>
    <property type="molecule type" value="Genomic_DNA"/>
</dbReference>
<dbReference type="Proteomes" id="UP000517547">
    <property type="component" value="Unassembled WGS sequence"/>
</dbReference>
<keyword evidence="1" id="KW-0812">Transmembrane</keyword>
<feature type="non-terminal residue" evidence="2">
    <location>
        <position position="1"/>
    </location>
</feature>
<dbReference type="RefSeq" id="WP_218176263.1">
    <property type="nucleotide sequence ID" value="NZ_JACAQE010000058.1"/>
</dbReference>
<evidence type="ECO:0000256" key="1">
    <source>
        <dbReference type="SAM" id="Phobius"/>
    </source>
</evidence>
<dbReference type="AlphaFoldDB" id="A0A7Y8CH17"/>
<accession>A0A7Y8CH17</accession>
<evidence type="ECO:0000313" key="2">
    <source>
        <dbReference type="EMBL" id="NWC18790.1"/>
    </source>
</evidence>